<dbReference type="Gene3D" id="3.40.50.2300">
    <property type="match status" value="2"/>
</dbReference>
<dbReference type="InterPro" id="IPR051010">
    <property type="entry name" value="BCAA_transport"/>
</dbReference>
<feature type="non-terminal residue" evidence="4">
    <location>
        <position position="325"/>
    </location>
</feature>
<evidence type="ECO:0000256" key="1">
    <source>
        <dbReference type="ARBA" id="ARBA00022729"/>
    </source>
</evidence>
<keyword evidence="2" id="KW-0472">Membrane</keyword>
<dbReference type="AlphaFoldDB" id="A0A3B0TP63"/>
<feature type="domain" description="Leucine-binding protein" evidence="3">
    <location>
        <begin position="33"/>
        <end position="308"/>
    </location>
</feature>
<proteinExistence type="predicted"/>
<keyword evidence="2" id="KW-1133">Transmembrane helix</keyword>
<dbReference type="PANTHER" id="PTHR30483">
    <property type="entry name" value="LEUCINE-SPECIFIC-BINDING PROTEIN"/>
    <property type="match status" value="1"/>
</dbReference>
<protein>
    <recommendedName>
        <fullName evidence="3">Leucine-binding protein domain-containing protein</fullName>
    </recommendedName>
</protein>
<keyword evidence="1" id="KW-0732">Signal</keyword>
<gene>
    <name evidence="4" type="ORF">MNBD_BACTEROID05-49</name>
</gene>
<evidence type="ECO:0000256" key="2">
    <source>
        <dbReference type="SAM" id="Phobius"/>
    </source>
</evidence>
<dbReference type="InterPro" id="IPR028081">
    <property type="entry name" value="Leu-bd"/>
</dbReference>
<dbReference type="SUPFAM" id="SSF53822">
    <property type="entry name" value="Periplasmic binding protein-like I"/>
    <property type="match status" value="1"/>
</dbReference>
<keyword evidence="2" id="KW-0812">Transmembrane</keyword>
<evidence type="ECO:0000259" key="3">
    <source>
        <dbReference type="Pfam" id="PF13458"/>
    </source>
</evidence>
<organism evidence="4">
    <name type="scientific">hydrothermal vent metagenome</name>
    <dbReference type="NCBI Taxonomy" id="652676"/>
    <lineage>
        <taxon>unclassified sequences</taxon>
        <taxon>metagenomes</taxon>
        <taxon>ecological metagenomes</taxon>
    </lineage>
</organism>
<accession>A0A3B0TP63</accession>
<dbReference type="Pfam" id="PF13458">
    <property type="entry name" value="Peripla_BP_6"/>
    <property type="match status" value="1"/>
</dbReference>
<name>A0A3B0TP63_9ZZZZ</name>
<dbReference type="InterPro" id="IPR028082">
    <property type="entry name" value="Peripla_BP_I"/>
</dbReference>
<evidence type="ECO:0000313" key="4">
    <source>
        <dbReference type="EMBL" id="VAW16232.1"/>
    </source>
</evidence>
<dbReference type="PANTHER" id="PTHR30483:SF6">
    <property type="entry name" value="PERIPLASMIC BINDING PROTEIN OF ABC TRANSPORTER FOR NATURAL AMINO ACIDS"/>
    <property type="match status" value="1"/>
</dbReference>
<reference evidence="4" key="1">
    <citation type="submission" date="2018-06" db="EMBL/GenBank/DDBJ databases">
        <authorList>
            <person name="Zhirakovskaya E."/>
        </authorList>
    </citation>
    <scope>NUCLEOTIDE SEQUENCE</scope>
</reference>
<sequence length="325" mass="36584">MNKKIIIVVVIVAIVIIWVGHALFNIQPKPSGLKVGVIAGLSGEYAFVGENYRKGIMLAYELYQKENPESATEITIEDDEFDAKKGLSAYKKLMEINKVDALINMTSPTINAIYDTVVKIDMPVIQLGEQGQAPSDDNVFQISPGNVSEELGEYTKNLDLDNVAVVYSNDLTFIRFFEAFRKGYGGSFDEYKINIEEKDYKTIVSKILNKKPSAIVFMTIPEQGARVAQEILKLSKDKPMFIFDASFQIGFNDYERILGDLTVLDGDVVMVITQTTSDEFTQLYKEKYGEDPGFVADWAYDSFNLLIRTYDSNGEKWISNIKKAN</sequence>
<feature type="transmembrane region" description="Helical" evidence="2">
    <location>
        <begin position="5"/>
        <end position="24"/>
    </location>
</feature>
<dbReference type="EMBL" id="UOEN01000312">
    <property type="protein sequence ID" value="VAW16232.1"/>
    <property type="molecule type" value="Genomic_DNA"/>
</dbReference>